<keyword evidence="1" id="KW-0812">Transmembrane</keyword>
<evidence type="ECO:0000313" key="4">
    <source>
        <dbReference type="Proteomes" id="UP000694287"/>
    </source>
</evidence>
<keyword evidence="1" id="KW-0472">Membrane</keyword>
<evidence type="ECO:0000259" key="2">
    <source>
        <dbReference type="Pfam" id="PF10756"/>
    </source>
</evidence>
<gene>
    <name evidence="3" type="ORF">I4I81_08670</name>
</gene>
<keyword evidence="1" id="KW-1133">Transmembrane helix</keyword>
<sequence length="160" mass="17190">MTETGESRTDRGWTGQGGTLTLRPLRALVISWASAIVIVVLFVAIALVLRNSDTGVFFREADQAALVLIGLFIAGGCLLMARPRVRADAAGIEVRNVIATRHFAWTDVEGVAFPDGASWARIDLPDYEYVPVMAVQAVDGQRAVEAMRGLRALHAAGRAT</sequence>
<evidence type="ECO:0000313" key="3">
    <source>
        <dbReference type="EMBL" id="MBW0134327.1"/>
    </source>
</evidence>
<dbReference type="RefSeq" id="WP_218604919.1">
    <property type="nucleotide sequence ID" value="NZ_JADQDJ010000276.1"/>
</dbReference>
<name>A0ABS6UQ73_9PSEU</name>
<reference evidence="3 4" key="1">
    <citation type="submission" date="2020-11" db="EMBL/GenBank/DDBJ databases">
        <title>Pseudonocardia abyssalis sp. nov. and Pseudonocardia oceani sp. nov., description and phylogenomic analysis of two novel actinomycetes isolated from the deep Southern Ocean.</title>
        <authorList>
            <person name="Parra J."/>
        </authorList>
    </citation>
    <scope>NUCLEOTIDE SEQUENCE [LARGE SCALE GENOMIC DNA]</scope>
    <source>
        <strain evidence="3 4">KRD-168</strain>
    </source>
</reference>
<feature type="domain" description="Low molecular weight protein antigen 6 PH" evidence="2">
    <location>
        <begin position="82"/>
        <end position="151"/>
    </location>
</feature>
<dbReference type="Pfam" id="PF10756">
    <property type="entry name" value="bPH_6"/>
    <property type="match status" value="1"/>
</dbReference>
<accession>A0ABS6UQ73</accession>
<comment type="caution">
    <text evidence="3">The sequence shown here is derived from an EMBL/GenBank/DDBJ whole genome shotgun (WGS) entry which is preliminary data.</text>
</comment>
<dbReference type="InterPro" id="IPR019692">
    <property type="entry name" value="CFP-6_PH"/>
</dbReference>
<dbReference type="EMBL" id="JADQDK010000001">
    <property type="protein sequence ID" value="MBW0134327.1"/>
    <property type="molecule type" value="Genomic_DNA"/>
</dbReference>
<keyword evidence="4" id="KW-1185">Reference proteome</keyword>
<protein>
    <submittedName>
        <fullName evidence="3">PH domain-containing protein</fullName>
    </submittedName>
</protein>
<feature type="transmembrane region" description="Helical" evidence="1">
    <location>
        <begin position="27"/>
        <end position="49"/>
    </location>
</feature>
<proteinExistence type="predicted"/>
<dbReference type="Proteomes" id="UP000694287">
    <property type="component" value="Unassembled WGS sequence"/>
</dbReference>
<organism evidence="3 4">
    <name type="scientific">Pseudonocardia abyssalis</name>
    <dbReference type="NCBI Taxonomy" id="2792008"/>
    <lineage>
        <taxon>Bacteria</taxon>
        <taxon>Bacillati</taxon>
        <taxon>Actinomycetota</taxon>
        <taxon>Actinomycetes</taxon>
        <taxon>Pseudonocardiales</taxon>
        <taxon>Pseudonocardiaceae</taxon>
        <taxon>Pseudonocardia</taxon>
    </lineage>
</organism>
<evidence type="ECO:0000256" key="1">
    <source>
        <dbReference type="SAM" id="Phobius"/>
    </source>
</evidence>
<feature type="transmembrane region" description="Helical" evidence="1">
    <location>
        <begin position="61"/>
        <end position="81"/>
    </location>
</feature>